<evidence type="ECO:0000256" key="4">
    <source>
        <dbReference type="ARBA" id="ARBA00022673"/>
    </source>
</evidence>
<protein>
    <recommendedName>
        <fullName evidence="12">Mechanosensitive ion channel protein</fullName>
    </recommendedName>
</protein>
<dbReference type="Pfam" id="PF00924">
    <property type="entry name" value="MS_channel_2nd"/>
    <property type="match status" value="1"/>
</dbReference>
<dbReference type="PIRSF" id="PIRSF017209">
    <property type="entry name" value="Memb_At2g17000_prd"/>
    <property type="match status" value="1"/>
</dbReference>
<dbReference type="SUPFAM" id="SSF50182">
    <property type="entry name" value="Sm-like ribonucleoproteins"/>
    <property type="match status" value="1"/>
</dbReference>
<evidence type="ECO:0000256" key="5">
    <source>
        <dbReference type="ARBA" id="ARBA00022692"/>
    </source>
</evidence>
<keyword evidence="6" id="KW-0106">Calcium</keyword>
<comment type="catalytic activity">
    <reaction evidence="11">
        <text>Ca(2+)(in) = Ca(2+)(out)</text>
        <dbReference type="Rhea" id="RHEA:29671"/>
        <dbReference type="ChEBI" id="CHEBI:29108"/>
    </reaction>
</comment>
<evidence type="ECO:0000256" key="14">
    <source>
        <dbReference type="SAM" id="Phobius"/>
    </source>
</evidence>
<dbReference type="InterPro" id="IPR006685">
    <property type="entry name" value="MscS_channel_2nd"/>
</dbReference>
<dbReference type="PROSITE" id="PS00018">
    <property type="entry name" value="EF_HAND_1"/>
    <property type="match status" value="1"/>
</dbReference>
<feature type="transmembrane region" description="Helical" evidence="14">
    <location>
        <begin position="249"/>
        <end position="271"/>
    </location>
</feature>
<dbReference type="GO" id="GO:0005509">
    <property type="term" value="F:calcium ion binding"/>
    <property type="evidence" value="ECO:0007669"/>
    <property type="project" value="InterPro"/>
</dbReference>
<feature type="transmembrane region" description="Helical" evidence="14">
    <location>
        <begin position="504"/>
        <end position="529"/>
    </location>
</feature>
<sequence>MTTPADEKAEPQYTIHPDRRSSDEDNTVIGDGSLNPSQNGEQRQNRYRSNSHLTVETQRDNLDVPQDMKSPSYSQSREQAKRLDDDLAMLQVERQVSRANEPEHDIEPNKLGTMNRSRSRRQDPVDEFDAATNPLHERTAVYRPPEHPTTSVAKFFKKVHGSSFLIRYIVYITPPVLIILIPLLLGAFLFKNASVAGVQLIWFCIWLEIIWLTLWAGRLLAKCLPWPIGLISSLFTNNSKKWRDMGKQLELPATLFFWWLAIEVSFLPTMNNHHVSGNKGTLDWEKTTNKVLVSIFVGVILNFVEKIIIQLIAISFHLRTYQDRIELNKFQIGSLTKLYEFSKQKINEEDSDFEMPSGGSGARTPGMMLQEAQHTTMKGFKKFGDIAGRVAGDFTGHQVKSSTHPQQVILSLLNSTSGSQVLARRLYRTFYRPETELVHSEDLNNAFDNQDEADAAFSMFDKDMNGDISMEELEAVCVEIGRERKSITASLKDLDSVVAKLDDVFMFIVFIITILVFISLISTSAAGVLTSAGSAVLALSWLFSATAQEFLQSVIFVFVKHPFDVGDRVGIYGNTGSQLKGDDYFVKEISLLYTEFKKMEGHVVQAPNSYLNTLFILNQRRSGGLAEAIPVTIKFGTTLEQIDQLRQRLLEFVRAEKREYQSNILTELREVLECHSLTLNVIFFYKSNWQNELLRLQRRNKFICAMMVSMQELGIEGPRMRYPGMKESFPVYLQNVPHLATPGAGHGGTPDNPMGHMEEPPFVAPEAGPQDSSEPTGSQYRPRSSTGTGRQRGESVAAMGRRVDFSLGMKDVAASDFTGDVYEDRDRSRNRIPISVQSPSRPRGSQDTRGSKNRGSQEVGRSTSVDDDGSRPRALHRINTDTSAARNRSIHRNRFFGRSRNREDDIAMMEQGMADIPENEKGGMAGAGNPDGQNARRLDPRTGLVSPAAMRSAEDIHGPSATDEIEPARGPPKRATTTLS</sequence>
<dbReference type="InterPro" id="IPR058650">
    <property type="entry name" value="Msy1/2-like"/>
</dbReference>
<comment type="subcellular location">
    <subcellularLocation>
        <location evidence="1">Endomembrane system</location>
        <topology evidence="1">Multi-pass membrane protein</topology>
    </subcellularLocation>
    <subcellularLocation>
        <location evidence="12">Endoplasmic reticulum membrane</location>
    </subcellularLocation>
</comment>
<evidence type="ECO:0000256" key="10">
    <source>
        <dbReference type="ARBA" id="ARBA00023303"/>
    </source>
</evidence>
<keyword evidence="3" id="KW-0813">Transport</keyword>
<dbReference type="InterPro" id="IPR002048">
    <property type="entry name" value="EF_hand_dom"/>
</dbReference>
<evidence type="ECO:0000256" key="12">
    <source>
        <dbReference type="PIRNR" id="PIRNR017209"/>
    </source>
</evidence>
<evidence type="ECO:0000256" key="6">
    <source>
        <dbReference type="ARBA" id="ARBA00022837"/>
    </source>
</evidence>
<feature type="transmembrane region" description="Helical" evidence="14">
    <location>
        <begin position="291"/>
        <end position="314"/>
    </location>
</feature>
<feature type="compositionally biased region" description="Polar residues" evidence="13">
    <location>
        <begin position="770"/>
        <end position="789"/>
    </location>
</feature>
<dbReference type="PROSITE" id="PS50222">
    <property type="entry name" value="EF_HAND_2"/>
    <property type="match status" value="1"/>
</dbReference>
<keyword evidence="5 14" id="KW-0812">Transmembrane</keyword>
<evidence type="ECO:0000259" key="15">
    <source>
        <dbReference type="PROSITE" id="PS50222"/>
    </source>
</evidence>
<dbReference type="Gene3D" id="1.10.238.10">
    <property type="entry name" value="EF-hand"/>
    <property type="match status" value="1"/>
</dbReference>
<organism evidence="16 17">
    <name type="scientific">Rhizodiscina lignyota</name>
    <dbReference type="NCBI Taxonomy" id="1504668"/>
    <lineage>
        <taxon>Eukaryota</taxon>
        <taxon>Fungi</taxon>
        <taxon>Dikarya</taxon>
        <taxon>Ascomycota</taxon>
        <taxon>Pezizomycotina</taxon>
        <taxon>Dothideomycetes</taxon>
        <taxon>Pleosporomycetidae</taxon>
        <taxon>Aulographales</taxon>
        <taxon>Rhizodiscinaceae</taxon>
        <taxon>Rhizodiscina</taxon>
    </lineage>
</organism>
<evidence type="ECO:0000313" key="16">
    <source>
        <dbReference type="EMBL" id="KAF2099486.1"/>
    </source>
</evidence>
<keyword evidence="9 12" id="KW-0472">Membrane</keyword>
<keyword evidence="8 14" id="KW-1133">Transmembrane helix</keyword>
<feature type="region of interest" description="Disordered" evidence="13">
    <location>
        <begin position="740"/>
        <end position="796"/>
    </location>
</feature>
<evidence type="ECO:0000256" key="2">
    <source>
        <dbReference type="ARBA" id="ARBA00008017"/>
    </source>
</evidence>
<feature type="transmembrane region" description="Helical" evidence="14">
    <location>
        <begin position="196"/>
        <end position="216"/>
    </location>
</feature>
<feature type="compositionally biased region" description="Polar residues" evidence="13">
    <location>
        <begin position="851"/>
        <end position="863"/>
    </location>
</feature>
<dbReference type="OrthoDB" id="544685at2759"/>
<feature type="compositionally biased region" description="Polar residues" evidence="13">
    <location>
        <begin position="34"/>
        <end position="56"/>
    </location>
</feature>
<feature type="transmembrane region" description="Helical" evidence="14">
    <location>
        <begin position="164"/>
        <end position="190"/>
    </location>
</feature>
<dbReference type="InterPro" id="IPR018247">
    <property type="entry name" value="EF_Hand_1_Ca_BS"/>
</dbReference>
<evidence type="ECO:0000256" key="9">
    <source>
        <dbReference type="ARBA" id="ARBA00023136"/>
    </source>
</evidence>
<dbReference type="InterPro" id="IPR010920">
    <property type="entry name" value="LSM_dom_sf"/>
</dbReference>
<dbReference type="GO" id="GO:0005789">
    <property type="term" value="C:endoplasmic reticulum membrane"/>
    <property type="evidence" value="ECO:0007669"/>
    <property type="project" value="UniProtKB-SubCell"/>
</dbReference>
<dbReference type="Pfam" id="PF25886">
    <property type="entry name" value="Msy1"/>
    <property type="match status" value="1"/>
</dbReference>
<dbReference type="InterPro" id="IPR023408">
    <property type="entry name" value="MscS_beta-dom_sf"/>
</dbReference>
<dbReference type="GO" id="GO:0006874">
    <property type="term" value="P:intracellular calcium ion homeostasis"/>
    <property type="evidence" value="ECO:0007669"/>
    <property type="project" value="TreeGrafter"/>
</dbReference>
<feature type="compositionally biased region" description="Basic and acidic residues" evidence="13">
    <location>
        <begin position="1"/>
        <end position="23"/>
    </location>
</feature>
<dbReference type="GO" id="GO:0005262">
    <property type="term" value="F:calcium channel activity"/>
    <property type="evidence" value="ECO:0007669"/>
    <property type="project" value="UniProtKB-KW"/>
</dbReference>
<comment type="similarity">
    <text evidence="2 12">Belongs to the MscS (TC 1.A.23) family.</text>
</comment>
<keyword evidence="17" id="KW-1185">Reference proteome</keyword>
<dbReference type="SUPFAM" id="SSF47473">
    <property type="entry name" value="EF-hand"/>
    <property type="match status" value="1"/>
</dbReference>
<proteinExistence type="inferred from homology"/>
<dbReference type="Gene3D" id="2.30.30.60">
    <property type="match status" value="1"/>
</dbReference>
<evidence type="ECO:0000256" key="7">
    <source>
        <dbReference type="ARBA" id="ARBA00022967"/>
    </source>
</evidence>
<evidence type="ECO:0000256" key="11">
    <source>
        <dbReference type="ARBA" id="ARBA00036634"/>
    </source>
</evidence>
<feature type="domain" description="EF-hand" evidence="15">
    <location>
        <begin position="448"/>
        <end position="483"/>
    </location>
</feature>
<comment type="caution">
    <text evidence="16">The sequence shown here is derived from an EMBL/GenBank/DDBJ whole genome shotgun (WGS) entry which is preliminary data.</text>
</comment>
<keyword evidence="10" id="KW-0407">Ion channel</keyword>
<keyword evidence="4" id="KW-0107">Calcium channel</keyword>
<dbReference type="EMBL" id="ML978125">
    <property type="protein sequence ID" value="KAF2099486.1"/>
    <property type="molecule type" value="Genomic_DNA"/>
</dbReference>
<dbReference type="Proteomes" id="UP000799772">
    <property type="component" value="Unassembled WGS sequence"/>
</dbReference>
<evidence type="ECO:0000313" key="17">
    <source>
        <dbReference type="Proteomes" id="UP000799772"/>
    </source>
</evidence>
<keyword evidence="3" id="KW-0406">Ion transport</keyword>
<feature type="compositionally biased region" description="Basic residues" evidence="13">
    <location>
        <begin position="888"/>
        <end position="899"/>
    </location>
</feature>
<dbReference type="FunFam" id="1.10.238.10:FF:000345">
    <property type="entry name" value="Mechanosensitive ion channel protein"/>
    <property type="match status" value="1"/>
</dbReference>
<reference evidence="16" key="1">
    <citation type="journal article" date="2020" name="Stud. Mycol.">
        <title>101 Dothideomycetes genomes: a test case for predicting lifestyles and emergence of pathogens.</title>
        <authorList>
            <person name="Haridas S."/>
            <person name="Albert R."/>
            <person name="Binder M."/>
            <person name="Bloem J."/>
            <person name="Labutti K."/>
            <person name="Salamov A."/>
            <person name="Andreopoulos B."/>
            <person name="Baker S."/>
            <person name="Barry K."/>
            <person name="Bills G."/>
            <person name="Bluhm B."/>
            <person name="Cannon C."/>
            <person name="Castanera R."/>
            <person name="Culley D."/>
            <person name="Daum C."/>
            <person name="Ezra D."/>
            <person name="Gonzalez J."/>
            <person name="Henrissat B."/>
            <person name="Kuo A."/>
            <person name="Liang C."/>
            <person name="Lipzen A."/>
            <person name="Lutzoni F."/>
            <person name="Magnuson J."/>
            <person name="Mondo S."/>
            <person name="Nolan M."/>
            <person name="Ohm R."/>
            <person name="Pangilinan J."/>
            <person name="Park H.-J."/>
            <person name="Ramirez L."/>
            <person name="Alfaro M."/>
            <person name="Sun H."/>
            <person name="Tritt A."/>
            <person name="Yoshinaga Y."/>
            <person name="Zwiers L.-H."/>
            <person name="Turgeon B."/>
            <person name="Goodwin S."/>
            <person name="Spatafora J."/>
            <person name="Crous P."/>
            <person name="Grigoriev I."/>
        </authorList>
    </citation>
    <scope>NUCLEOTIDE SEQUENCE</scope>
    <source>
        <strain evidence="16">CBS 133067</strain>
    </source>
</reference>
<dbReference type="AlphaFoldDB" id="A0A9P4ICS6"/>
<gene>
    <name evidence="16" type="ORF">NA57DRAFT_38164</name>
</gene>
<name>A0A9P4ICS6_9PEZI</name>
<keyword evidence="3" id="KW-0109">Calcium transport</keyword>
<keyword evidence="7" id="KW-1278">Translocase</keyword>
<evidence type="ECO:0000256" key="1">
    <source>
        <dbReference type="ARBA" id="ARBA00004127"/>
    </source>
</evidence>
<dbReference type="PANTHER" id="PTHR31323:SF15">
    <property type="entry name" value="MECHANOSENSITIVE ION CHANNEL PROTEIN MSY1"/>
    <property type="match status" value="1"/>
</dbReference>
<evidence type="ECO:0000256" key="8">
    <source>
        <dbReference type="ARBA" id="ARBA00022989"/>
    </source>
</evidence>
<accession>A0A9P4ICS6</accession>
<feature type="region of interest" description="Disordered" evidence="13">
    <location>
        <begin position="97"/>
        <end position="125"/>
    </location>
</feature>
<feature type="region of interest" description="Disordered" evidence="13">
    <location>
        <begin position="1"/>
        <end position="80"/>
    </location>
</feature>
<dbReference type="PANTHER" id="PTHR31323">
    <property type="entry name" value="MECHANOSENSITIVE ION CHANNEL PROTEIN MSY2"/>
    <property type="match status" value="1"/>
</dbReference>
<feature type="region of interest" description="Disordered" evidence="13">
    <location>
        <begin position="824"/>
        <end position="980"/>
    </location>
</feature>
<evidence type="ECO:0000256" key="3">
    <source>
        <dbReference type="ARBA" id="ARBA00022568"/>
    </source>
</evidence>
<dbReference type="InterPro" id="IPR016688">
    <property type="entry name" value="MscS-like_plants/fungi"/>
</dbReference>
<keyword evidence="12" id="KW-0256">Endoplasmic reticulum</keyword>
<dbReference type="InterPro" id="IPR011992">
    <property type="entry name" value="EF-hand-dom_pair"/>
</dbReference>
<evidence type="ECO:0000256" key="13">
    <source>
        <dbReference type="SAM" id="MobiDB-lite"/>
    </source>
</evidence>